<evidence type="ECO:0000256" key="5">
    <source>
        <dbReference type="ARBA" id="ARBA00022691"/>
    </source>
</evidence>
<dbReference type="SUPFAM" id="SSF47757">
    <property type="entry name" value="Chemotaxis receptor methyltransferase CheR, N-terminal domain"/>
    <property type="match status" value="1"/>
</dbReference>
<dbReference type="InterPro" id="IPR022641">
    <property type="entry name" value="CheR_N"/>
</dbReference>
<dbReference type="GO" id="GO:0032259">
    <property type="term" value="P:methylation"/>
    <property type="evidence" value="ECO:0007669"/>
    <property type="project" value="UniProtKB-KW"/>
</dbReference>
<organism evidence="8 9">
    <name type="scientific">Mesoterricola silvestris</name>
    <dbReference type="NCBI Taxonomy" id="2927979"/>
    <lineage>
        <taxon>Bacteria</taxon>
        <taxon>Pseudomonadati</taxon>
        <taxon>Acidobacteriota</taxon>
        <taxon>Holophagae</taxon>
        <taxon>Holophagales</taxon>
        <taxon>Holophagaceae</taxon>
        <taxon>Mesoterricola</taxon>
    </lineage>
</organism>
<dbReference type="InterPro" id="IPR050903">
    <property type="entry name" value="Bact_Chemotaxis_MeTrfase"/>
</dbReference>
<evidence type="ECO:0000313" key="8">
    <source>
        <dbReference type="EMBL" id="BDU71303.1"/>
    </source>
</evidence>
<keyword evidence="5" id="KW-0949">S-adenosyl-L-methionine</keyword>
<keyword evidence="3 8" id="KW-0489">Methyltransferase</keyword>
<dbReference type="Pfam" id="PF01739">
    <property type="entry name" value="CheR"/>
    <property type="match status" value="1"/>
</dbReference>
<feature type="domain" description="CheR-type methyltransferase" evidence="7">
    <location>
        <begin position="12"/>
        <end position="281"/>
    </location>
</feature>
<evidence type="ECO:0000313" key="9">
    <source>
        <dbReference type="Proteomes" id="UP001238179"/>
    </source>
</evidence>
<dbReference type="Proteomes" id="UP001238179">
    <property type="component" value="Chromosome"/>
</dbReference>
<feature type="compositionally biased region" description="Pro residues" evidence="6">
    <location>
        <begin position="1"/>
        <end position="11"/>
    </location>
</feature>
<evidence type="ECO:0000259" key="7">
    <source>
        <dbReference type="PROSITE" id="PS50123"/>
    </source>
</evidence>
<dbReference type="EMBL" id="AP027080">
    <property type="protein sequence ID" value="BDU71303.1"/>
    <property type="molecule type" value="Genomic_DNA"/>
</dbReference>
<dbReference type="SUPFAM" id="SSF53335">
    <property type="entry name" value="S-adenosyl-L-methionine-dependent methyltransferases"/>
    <property type="match status" value="1"/>
</dbReference>
<dbReference type="Pfam" id="PF03705">
    <property type="entry name" value="CheR_N"/>
    <property type="match status" value="1"/>
</dbReference>
<dbReference type="PROSITE" id="PS50123">
    <property type="entry name" value="CHER"/>
    <property type="match status" value="1"/>
</dbReference>
<dbReference type="SMART" id="SM00138">
    <property type="entry name" value="MeTrc"/>
    <property type="match status" value="1"/>
</dbReference>
<dbReference type="AlphaFoldDB" id="A0AA48KA96"/>
<evidence type="ECO:0000256" key="2">
    <source>
        <dbReference type="ARBA" id="ARBA00012534"/>
    </source>
</evidence>
<evidence type="ECO:0000256" key="4">
    <source>
        <dbReference type="ARBA" id="ARBA00022679"/>
    </source>
</evidence>
<dbReference type="PIRSF" id="PIRSF000410">
    <property type="entry name" value="CheR"/>
    <property type="match status" value="1"/>
</dbReference>
<accession>A0AA48KA96</accession>
<dbReference type="EC" id="2.1.1.80" evidence="2"/>
<keyword evidence="4" id="KW-0808">Transferase</keyword>
<dbReference type="InterPro" id="IPR000780">
    <property type="entry name" value="CheR_MeTrfase"/>
</dbReference>
<dbReference type="Gene3D" id="3.40.50.150">
    <property type="entry name" value="Vaccinia Virus protein VP39"/>
    <property type="match status" value="1"/>
</dbReference>
<dbReference type="PANTHER" id="PTHR24422:SF26">
    <property type="entry name" value="CHEMOTAXIS PROTEIN METHYLTRANSFERASE"/>
    <property type="match status" value="1"/>
</dbReference>
<dbReference type="KEGG" id="msil:METEAL_04770"/>
<evidence type="ECO:0000256" key="6">
    <source>
        <dbReference type="SAM" id="MobiDB-lite"/>
    </source>
</evidence>
<sequence length="281" mass="30999">MTLRPTPPASPLTPGSPAISDQEFGRIRTLVKQLTGINLSDQKKALVVGRLGSRLRHRGLASFGAYFKILQDPSEKAELQTAIDLMTTNETSFFREPEHFRILADHIRALRPVPFPFKVWSAASSSGEEAYTIAMVLSEVLGTADWQVHGTDISTRVLERARTGLYPIERSAGIPKDLLHAHCLKGGGKQEGMFLIGKQLRQRVTFTQANLIQPLPRLGPFDVAFLRNVLIYFEPPQKKQVVDAVAAQIKPGGLLIVGHSESLTGLDHSLVPLRPTVYRVP</sequence>
<dbReference type="InterPro" id="IPR026024">
    <property type="entry name" value="Chemotaxis_MeTrfase_CheR"/>
</dbReference>
<feature type="region of interest" description="Disordered" evidence="6">
    <location>
        <begin position="1"/>
        <end position="20"/>
    </location>
</feature>
<name>A0AA48KA96_9BACT</name>
<dbReference type="InterPro" id="IPR029063">
    <property type="entry name" value="SAM-dependent_MTases_sf"/>
</dbReference>
<evidence type="ECO:0000256" key="3">
    <source>
        <dbReference type="ARBA" id="ARBA00022603"/>
    </source>
</evidence>
<dbReference type="InterPro" id="IPR036804">
    <property type="entry name" value="CheR_N_sf"/>
</dbReference>
<comment type="catalytic activity">
    <reaction evidence="1">
        <text>L-glutamyl-[protein] + S-adenosyl-L-methionine = [protein]-L-glutamate 5-O-methyl ester + S-adenosyl-L-homocysteine</text>
        <dbReference type="Rhea" id="RHEA:24452"/>
        <dbReference type="Rhea" id="RHEA-COMP:10208"/>
        <dbReference type="Rhea" id="RHEA-COMP:10311"/>
        <dbReference type="ChEBI" id="CHEBI:29973"/>
        <dbReference type="ChEBI" id="CHEBI:57856"/>
        <dbReference type="ChEBI" id="CHEBI:59789"/>
        <dbReference type="ChEBI" id="CHEBI:82795"/>
        <dbReference type="EC" id="2.1.1.80"/>
    </reaction>
</comment>
<dbReference type="RefSeq" id="WP_316414189.1">
    <property type="nucleotide sequence ID" value="NZ_AP027080.1"/>
</dbReference>
<gene>
    <name evidence="8" type="primary">cheR-1</name>
    <name evidence="8" type="ORF">METEAL_04770</name>
</gene>
<dbReference type="GO" id="GO:0008983">
    <property type="term" value="F:protein-glutamate O-methyltransferase activity"/>
    <property type="evidence" value="ECO:0007669"/>
    <property type="project" value="UniProtKB-EC"/>
</dbReference>
<proteinExistence type="predicted"/>
<dbReference type="CDD" id="cd02440">
    <property type="entry name" value="AdoMet_MTases"/>
    <property type="match status" value="1"/>
</dbReference>
<reference evidence="9" key="1">
    <citation type="journal article" date="2023" name="Int. J. Syst. Evol. Microbiol.">
        <title>Mesoterricola silvestris gen. nov., sp. nov., Mesoterricola sediminis sp. nov., Geothrix oryzae sp. nov., Geothrix edaphica sp. nov., Geothrix rubra sp. nov., and Geothrix limicola sp. nov., six novel members of Acidobacteriota isolated from soils.</title>
        <authorList>
            <person name="Itoh H."/>
            <person name="Sugisawa Y."/>
            <person name="Mise K."/>
            <person name="Xu Z."/>
            <person name="Kuniyasu M."/>
            <person name="Ushijima N."/>
            <person name="Kawano K."/>
            <person name="Kobayashi E."/>
            <person name="Shiratori Y."/>
            <person name="Masuda Y."/>
            <person name="Senoo K."/>
        </authorList>
    </citation>
    <scope>NUCLEOTIDE SEQUENCE [LARGE SCALE GENOMIC DNA]</scope>
    <source>
        <strain evidence="9">W79</strain>
    </source>
</reference>
<protein>
    <recommendedName>
        <fullName evidence="2">protein-glutamate O-methyltransferase</fullName>
        <ecNumber evidence="2">2.1.1.80</ecNumber>
    </recommendedName>
</protein>
<dbReference type="PANTHER" id="PTHR24422">
    <property type="entry name" value="CHEMOTAXIS PROTEIN METHYLTRANSFERASE"/>
    <property type="match status" value="1"/>
</dbReference>
<dbReference type="InterPro" id="IPR022642">
    <property type="entry name" value="CheR_C"/>
</dbReference>
<dbReference type="Gene3D" id="1.10.155.10">
    <property type="entry name" value="Chemotaxis receptor methyltransferase CheR, N-terminal domain"/>
    <property type="match status" value="1"/>
</dbReference>
<keyword evidence="9" id="KW-1185">Reference proteome</keyword>
<evidence type="ECO:0000256" key="1">
    <source>
        <dbReference type="ARBA" id="ARBA00001541"/>
    </source>
</evidence>
<dbReference type="PRINTS" id="PR00996">
    <property type="entry name" value="CHERMTFRASE"/>
</dbReference>